<gene>
    <name evidence="2" type="ORF">YP76_22280</name>
</gene>
<name>A0A0M3AMJ3_9SPHN</name>
<dbReference type="AlphaFoldDB" id="A0A0M3AMJ3"/>
<dbReference type="PATRIC" id="fig|56193.3.peg.4685"/>
<evidence type="ECO:0000313" key="3">
    <source>
        <dbReference type="Proteomes" id="UP000033874"/>
    </source>
</evidence>
<sequence>MRKAPSHPIHLCRDFGRDAEMERIIEARVAIRAEAEAIRWRLRLIVIETAILTIMVLLAGWLLDQPLASVLRSGLLVCAGASTSGILLVGLSGGVSMGLSRLAHWKAAREAIDHWTKRK</sequence>
<proteinExistence type="predicted"/>
<feature type="transmembrane region" description="Helical" evidence="1">
    <location>
        <begin position="74"/>
        <end position="99"/>
    </location>
</feature>
<dbReference type="RefSeq" id="WP_046765782.1">
    <property type="nucleotide sequence ID" value="NZ_LBIC01000012.1"/>
</dbReference>
<dbReference type="EMBL" id="LBIC01000012">
    <property type="protein sequence ID" value="KKW90161.1"/>
    <property type="molecule type" value="Genomic_DNA"/>
</dbReference>
<comment type="caution">
    <text evidence="2">The sequence shown here is derived from an EMBL/GenBank/DDBJ whole genome shotgun (WGS) entry which is preliminary data.</text>
</comment>
<dbReference type="STRING" id="56193.YP76_22280"/>
<reference evidence="2 3" key="1">
    <citation type="submission" date="2015-04" db="EMBL/GenBank/DDBJ databases">
        <title>Genome sequence of aromatic hydrocarbons-degrading Sphingobium chungbukense DJ77.</title>
        <authorList>
            <person name="Kim Y.-C."/>
            <person name="Chae J.-C."/>
        </authorList>
    </citation>
    <scope>NUCLEOTIDE SEQUENCE [LARGE SCALE GENOMIC DNA]</scope>
    <source>
        <strain evidence="2 3">DJ77</strain>
    </source>
</reference>
<organism evidence="2 3">
    <name type="scientific">Sphingobium chungbukense</name>
    <dbReference type="NCBI Taxonomy" id="56193"/>
    <lineage>
        <taxon>Bacteria</taxon>
        <taxon>Pseudomonadati</taxon>
        <taxon>Pseudomonadota</taxon>
        <taxon>Alphaproteobacteria</taxon>
        <taxon>Sphingomonadales</taxon>
        <taxon>Sphingomonadaceae</taxon>
        <taxon>Sphingobium</taxon>
    </lineage>
</organism>
<dbReference type="Proteomes" id="UP000033874">
    <property type="component" value="Unassembled WGS sequence"/>
</dbReference>
<feature type="transmembrane region" description="Helical" evidence="1">
    <location>
        <begin position="42"/>
        <end position="62"/>
    </location>
</feature>
<keyword evidence="1" id="KW-0472">Membrane</keyword>
<protein>
    <submittedName>
        <fullName evidence="2">Uncharacterized protein</fullName>
    </submittedName>
</protein>
<keyword evidence="3" id="KW-1185">Reference proteome</keyword>
<accession>A0A0M3AMJ3</accession>
<evidence type="ECO:0000313" key="2">
    <source>
        <dbReference type="EMBL" id="KKW90161.1"/>
    </source>
</evidence>
<keyword evidence="1" id="KW-1133">Transmembrane helix</keyword>
<evidence type="ECO:0000256" key="1">
    <source>
        <dbReference type="SAM" id="Phobius"/>
    </source>
</evidence>
<keyword evidence="1" id="KW-0812">Transmembrane</keyword>